<dbReference type="Pfam" id="PF13538">
    <property type="entry name" value="UvrD_C_2"/>
    <property type="match status" value="1"/>
</dbReference>
<dbReference type="CDD" id="cd18809">
    <property type="entry name" value="SF1_C_RecD"/>
    <property type="match status" value="1"/>
</dbReference>
<dbReference type="InterPro" id="IPR012340">
    <property type="entry name" value="NA-bd_OB-fold"/>
</dbReference>
<dbReference type="Gene3D" id="2.40.50.140">
    <property type="entry name" value="Nucleic acid-binding proteins"/>
    <property type="match status" value="1"/>
</dbReference>
<dbReference type="Gene3D" id="3.40.50.300">
    <property type="entry name" value="P-loop containing nucleotide triphosphate hydrolases"/>
    <property type="match status" value="3"/>
</dbReference>
<dbReference type="EMBL" id="SZQL01000018">
    <property type="protein sequence ID" value="TKK65849.1"/>
    <property type="molecule type" value="Genomic_DNA"/>
</dbReference>
<dbReference type="InterPro" id="IPR027417">
    <property type="entry name" value="P-loop_NTPase"/>
</dbReference>
<evidence type="ECO:0000313" key="2">
    <source>
        <dbReference type="EMBL" id="TKK65849.1"/>
    </source>
</evidence>
<evidence type="ECO:0000259" key="1">
    <source>
        <dbReference type="Pfam" id="PF13538"/>
    </source>
</evidence>
<gene>
    <name evidence="2" type="ORF">FC093_19045</name>
</gene>
<dbReference type="PANTHER" id="PTHR43788:SF8">
    <property type="entry name" value="DNA-BINDING PROTEIN SMUBP-2"/>
    <property type="match status" value="1"/>
</dbReference>
<evidence type="ECO:0000313" key="3">
    <source>
        <dbReference type="Proteomes" id="UP000305848"/>
    </source>
</evidence>
<protein>
    <recommendedName>
        <fullName evidence="1">UvrD-like helicase C-terminal domain-containing protein</fullName>
    </recommendedName>
</protein>
<sequence length="466" mass="52563">MPAVIIVDEASMISHLPAADSHTARFGSGHLLNDLLQYAGTAKIVFVGDACQLPPVAEASLSAALSPAYWKEQHRAARLFTLTQIVRQQQHNEILEIASRFRRRIELAGADNLLSLPVPKQRNVFATLGKDTFLNCYFMAVQEKGLTQTVAICHSNAQAHDLNNLIRRRLHNKAALQAGDLLMVVQNSYGTELVNGDQVLVKEVTGSSSRAGFSFIKIKVASLFAGKEYQVLLINDLLYNDQPALTSDEVKRLLIDFDERMRQEKVKRNSEEYKNRMKKDEYLNALRAKYGYAITVHKAQGGEWDVVFLYLNSSVYSQVYHNKGGRHPDGADRYHRWFYTAITRAKQKLVVNDCPFIEKFAQRHPEENSRYWRDLQKAKAAAATRVQVYTPGRLTGVVSKLLNQNEQGVNGFIKTDNTKEEIYFILSAKNPLYPILQPGLKLSYEIMPPKGNKGPKATRIQTIAAR</sequence>
<dbReference type="PANTHER" id="PTHR43788">
    <property type="entry name" value="DNA2/NAM7 HELICASE FAMILY MEMBER"/>
    <property type="match status" value="1"/>
</dbReference>
<dbReference type="InterPro" id="IPR050534">
    <property type="entry name" value="Coronavir_polyprotein_1ab"/>
</dbReference>
<name>A0A4U3KVI6_9BACT</name>
<keyword evidence="3" id="KW-1185">Reference proteome</keyword>
<dbReference type="SUPFAM" id="SSF52540">
    <property type="entry name" value="P-loop containing nucleoside triphosphate hydrolases"/>
    <property type="match status" value="1"/>
</dbReference>
<proteinExistence type="predicted"/>
<comment type="caution">
    <text evidence="2">The sequence shown here is derived from an EMBL/GenBank/DDBJ whole genome shotgun (WGS) entry which is preliminary data.</text>
</comment>
<dbReference type="GO" id="GO:0043139">
    <property type="term" value="F:5'-3' DNA helicase activity"/>
    <property type="evidence" value="ECO:0007669"/>
    <property type="project" value="TreeGrafter"/>
</dbReference>
<reference evidence="2 3" key="1">
    <citation type="submission" date="2019-05" db="EMBL/GenBank/DDBJ databases">
        <title>Panacibacter sp. strain 17mud1-8 Genome sequencing and assembly.</title>
        <authorList>
            <person name="Chhetri G."/>
        </authorList>
    </citation>
    <scope>NUCLEOTIDE SEQUENCE [LARGE SCALE GENOMIC DNA]</scope>
    <source>
        <strain evidence="2 3">17mud1-8</strain>
    </source>
</reference>
<feature type="domain" description="UvrD-like helicase C-terminal" evidence="1">
    <location>
        <begin position="290"/>
        <end position="351"/>
    </location>
</feature>
<organism evidence="2 3">
    <name type="scientific">Ilyomonas limi</name>
    <dbReference type="NCBI Taxonomy" id="2575867"/>
    <lineage>
        <taxon>Bacteria</taxon>
        <taxon>Pseudomonadati</taxon>
        <taxon>Bacteroidota</taxon>
        <taxon>Chitinophagia</taxon>
        <taxon>Chitinophagales</taxon>
        <taxon>Chitinophagaceae</taxon>
        <taxon>Ilyomonas</taxon>
    </lineage>
</organism>
<accession>A0A4U3KVI6</accession>
<dbReference type="Gene3D" id="2.30.30.940">
    <property type="match status" value="1"/>
</dbReference>
<dbReference type="AlphaFoldDB" id="A0A4U3KVI6"/>
<dbReference type="InterPro" id="IPR027785">
    <property type="entry name" value="UvrD-like_helicase_C"/>
</dbReference>
<dbReference type="Proteomes" id="UP000305848">
    <property type="component" value="Unassembled WGS sequence"/>
</dbReference>